<proteinExistence type="predicted"/>
<protein>
    <submittedName>
        <fullName evidence="1">Uncharacterized protein</fullName>
    </submittedName>
</protein>
<organism evidence="1 2">
    <name type="scientific">Plakobranchus ocellatus</name>
    <dbReference type="NCBI Taxonomy" id="259542"/>
    <lineage>
        <taxon>Eukaryota</taxon>
        <taxon>Metazoa</taxon>
        <taxon>Spiralia</taxon>
        <taxon>Lophotrochozoa</taxon>
        <taxon>Mollusca</taxon>
        <taxon>Gastropoda</taxon>
        <taxon>Heterobranchia</taxon>
        <taxon>Euthyneura</taxon>
        <taxon>Panpulmonata</taxon>
        <taxon>Sacoglossa</taxon>
        <taxon>Placobranchoidea</taxon>
        <taxon>Plakobranchidae</taxon>
        <taxon>Plakobranchus</taxon>
    </lineage>
</organism>
<comment type="caution">
    <text evidence="1">The sequence shown here is derived from an EMBL/GenBank/DDBJ whole genome shotgun (WGS) entry which is preliminary data.</text>
</comment>
<reference evidence="1 2" key="1">
    <citation type="journal article" date="2021" name="Elife">
        <title>Chloroplast acquisition without the gene transfer in kleptoplastic sea slugs, Plakobranchus ocellatus.</title>
        <authorList>
            <person name="Maeda T."/>
            <person name="Takahashi S."/>
            <person name="Yoshida T."/>
            <person name="Shimamura S."/>
            <person name="Takaki Y."/>
            <person name="Nagai Y."/>
            <person name="Toyoda A."/>
            <person name="Suzuki Y."/>
            <person name="Arimoto A."/>
            <person name="Ishii H."/>
            <person name="Satoh N."/>
            <person name="Nishiyama T."/>
            <person name="Hasebe M."/>
            <person name="Maruyama T."/>
            <person name="Minagawa J."/>
            <person name="Obokata J."/>
            <person name="Shigenobu S."/>
        </authorList>
    </citation>
    <scope>NUCLEOTIDE SEQUENCE [LARGE SCALE GENOMIC DNA]</scope>
</reference>
<keyword evidence="2" id="KW-1185">Reference proteome</keyword>
<sequence>MLMMTFYGSHLKISGLSLLLRVRAPPLEPWPDAGPESLGSPCGGLASFKNQNQSLVCHSPTARTPKDKTVPKILPRSCLEFLKEWSMKAEERTAVCRVLEILISSLSISDLSNLAYWYLLSLTF</sequence>
<dbReference type="AlphaFoldDB" id="A0AAV3Z1M1"/>
<evidence type="ECO:0000313" key="1">
    <source>
        <dbReference type="EMBL" id="GFN88465.1"/>
    </source>
</evidence>
<dbReference type="Proteomes" id="UP000735302">
    <property type="component" value="Unassembled WGS sequence"/>
</dbReference>
<dbReference type="EMBL" id="BLXT01001848">
    <property type="protein sequence ID" value="GFN88465.1"/>
    <property type="molecule type" value="Genomic_DNA"/>
</dbReference>
<gene>
    <name evidence="1" type="ORF">PoB_001497100</name>
</gene>
<accession>A0AAV3Z1M1</accession>
<name>A0AAV3Z1M1_9GAST</name>
<evidence type="ECO:0000313" key="2">
    <source>
        <dbReference type="Proteomes" id="UP000735302"/>
    </source>
</evidence>